<evidence type="ECO:0000256" key="9">
    <source>
        <dbReference type="SAM" id="Phobius"/>
    </source>
</evidence>
<name>A0ABY7NI61_9MICO</name>
<comment type="similarity">
    <text evidence="2">Belongs to the AzlC family.</text>
</comment>
<dbReference type="EMBL" id="CP075584">
    <property type="protein sequence ID" value="WBM80218.1"/>
    <property type="molecule type" value="Genomic_DNA"/>
</dbReference>
<dbReference type="RefSeq" id="WP_281534853.1">
    <property type="nucleotide sequence ID" value="NZ_CP075584.1"/>
</dbReference>
<feature type="transmembrane region" description="Helical" evidence="9">
    <location>
        <begin position="211"/>
        <end position="229"/>
    </location>
</feature>
<feature type="transmembrane region" description="Helical" evidence="9">
    <location>
        <begin position="235"/>
        <end position="252"/>
    </location>
</feature>
<dbReference type="Proteomes" id="UP001212421">
    <property type="component" value="Chromosome"/>
</dbReference>
<evidence type="ECO:0000256" key="2">
    <source>
        <dbReference type="ARBA" id="ARBA00010735"/>
    </source>
</evidence>
<feature type="transmembrane region" description="Helical" evidence="9">
    <location>
        <begin position="84"/>
        <end position="107"/>
    </location>
</feature>
<sequence>MSAQVPADDSDSDAADSDAAGDAAAQELAARALDRVATREGIAVGVATAAYGLSFGALSVASGLTLWQTAFLSLVMFSGGSQFALIGVLAAGGVAAGPSAIAGAALLGTRNGLYGIRTAPIVGRGWLRRFAAAWITIDESTAVALAQPTARSSRRGFWVTGLIVFAGWNLTTFVGGLIGNTLGDTRSYGLDAAAAAVFVGLLWPRLRRRQALVVAVAAFVVATALTPVLAPGLPVLAAALVAVVVGWFNWAGERSVTEPGTEAGTEPGTEAGAEPGTEPGTSPRGSGR</sequence>
<feature type="transmembrane region" description="Helical" evidence="9">
    <location>
        <begin position="41"/>
        <end position="64"/>
    </location>
</feature>
<evidence type="ECO:0000256" key="5">
    <source>
        <dbReference type="ARBA" id="ARBA00022692"/>
    </source>
</evidence>
<dbReference type="InterPro" id="IPR011606">
    <property type="entry name" value="Brnchd-chn_aa_trnsp_permease"/>
</dbReference>
<evidence type="ECO:0000256" key="8">
    <source>
        <dbReference type="SAM" id="MobiDB-lite"/>
    </source>
</evidence>
<accession>A0ABY7NI61</accession>
<evidence type="ECO:0000256" key="7">
    <source>
        <dbReference type="ARBA" id="ARBA00023136"/>
    </source>
</evidence>
<feature type="region of interest" description="Disordered" evidence="8">
    <location>
        <begin position="256"/>
        <end position="288"/>
    </location>
</feature>
<feature type="compositionally biased region" description="Polar residues" evidence="8">
    <location>
        <begin position="279"/>
        <end position="288"/>
    </location>
</feature>
<feature type="transmembrane region" description="Helical" evidence="9">
    <location>
        <begin position="185"/>
        <end position="204"/>
    </location>
</feature>
<keyword evidence="4" id="KW-1003">Cell membrane</keyword>
<evidence type="ECO:0000313" key="11">
    <source>
        <dbReference type="Proteomes" id="UP001212421"/>
    </source>
</evidence>
<keyword evidence="6 9" id="KW-1133">Transmembrane helix</keyword>
<dbReference type="PANTHER" id="PTHR34979:SF1">
    <property type="entry name" value="INNER MEMBRANE PROTEIN YGAZ"/>
    <property type="match status" value="1"/>
</dbReference>
<feature type="transmembrane region" description="Helical" evidence="9">
    <location>
        <begin position="157"/>
        <end position="179"/>
    </location>
</feature>
<keyword evidence="11" id="KW-1185">Reference proteome</keyword>
<keyword evidence="7 9" id="KW-0472">Membrane</keyword>
<evidence type="ECO:0000313" key="10">
    <source>
        <dbReference type="EMBL" id="WBM80218.1"/>
    </source>
</evidence>
<evidence type="ECO:0000256" key="1">
    <source>
        <dbReference type="ARBA" id="ARBA00004651"/>
    </source>
</evidence>
<gene>
    <name evidence="10" type="ORF">KIV56_01205</name>
</gene>
<proteinExistence type="inferred from homology"/>
<evidence type="ECO:0000256" key="4">
    <source>
        <dbReference type="ARBA" id="ARBA00022475"/>
    </source>
</evidence>
<dbReference type="PANTHER" id="PTHR34979">
    <property type="entry name" value="INNER MEMBRANE PROTEIN YGAZ"/>
    <property type="match status" value="1"/>
</dbReference>
<keyword evidence="5 9" id="KW-0812">Transmembrane</keyword>
<evidence type="ECO:0000256" key="3">
    <source>
        <dbReference type="ARBA" id="ARBA00022448"/>
    </source>
</evidence>
<comment type="subcellular location">
    <subcellularLocation>
        <location evidence="1">Cell membrane</location>
        <topology evidence="1">Multi-pass membrane protein</topology>
    </subcellularLocation>
</comment>
<organism evidence="10 11">
    <name type="scientific">Cryobacterium breve</name>
    <dbReference type="NCBI Taxonomy" id="1259258"/>
    <lineage>
        <taxon>Bacteria</taxon>
        <taxon>Bacillati</taxon>
        <taxon>Actinomycetota</taxon>
        <taxon>Actinomycetes</taxon>
        <taxon>Micrococcales</taxon>
        <taxon>Microbacteriaceae</taxon>
        <taxon>Cryobacterium</taxon>
    </lineage>
</organism>
<keyword evidence="3" id="KW-0813">Transport</keyword>
<protein>
    <submittedName>
        <fullName evidence="10">AzlC family ABC transporter permease</fullName>
    </submittedName>
</protein>
<reference evidence="10 11" key="1">
    <citation type="submission" date="2021-05" db="EMBL/GenBank/DDBJ databases">
        <authorList>
            <person name="Kumar R."/>
            <person name="Kumar A."/>
            <person name="Mukhia S."/>
        </authorList>
    </citation>
    <scope>NUCLEOTIDE SEQUENCE [LARGE SCALE GENOMIC DNA]</scope>
    <source>
        <strain evidence="10 11">ERMR7:08</strain>
    </source>
</reference>
<evidence type="ECO:0000256" key="6">
    <source>
        <dbReference type="ARBA" id="ARBA00022989"/>
    </source>
</evidence>
<dbReference type="Pfam" id="PF03591">
    <property type="entry name" value="AzlC"/>
    <property type="match status" value="1"/>
</dbReference>